<dbReference type="CDD" id="cd23763">
    <property type="entry name" value="ASKHA_ATPase_ROK"/>
    <property type="match status" value="1"/>
</dbReference>
<evidence type="ECO:0000256" key="2">
    <source>
        <dbReference type="ARBA" id="ARBA00022448"/>
    </source>
</evidence>
<dbReference type="InterPro" id="IPR013012">
    <property type="entry name" value="PTS_EIIB_3"/>
</dbReference>
<dbReference type="GO" id="GO:0008982">
    <property type="term" value="F:protein-N(PI)-phosphohistidine-sugar phosphotransferase activity"/>
    <property type="evidence" value="ECO:0007669"/>
    <property type="project" value="InterPro"/>
</dbReference>
<dbReference type="InterPro" id="IPR043129">
    <property type="entry name" value="ATPase_NBD"/>
</dbReference>
<evidence type="ECO:0000256" key="3">
    <source>
        <dbReference type="ARBA" id="ARBA00022553"/>
    </source>
</evidence>
<keyword evidence="11" id="KW-1185">Reference proteome</keyword>
<keyword evidence="3" id="KW-0597">Phosphoprotein</keyword>
<dbReference type="PANTHER" id="PTHR34581">
    <property type="entry name" value="PTS SYSTEM N,N'-DIACETYLCHITOBIOSE-SPECIFIC EIIB COMPONENT"/>
    <property type="match status" value="1"/>
</dbReference>
<keyword evidence="7" id="KW-0418">Kinase</keyword>
<dbReference type="InterPro" id="IPR036095">
    <property type="entry name" value="PTS_EIIB-like_sf"/>
</dbReference>
<dbReference type="InterPro" id="IPR051819">
    <property type="entry name" value="PTS_sugar-specific_EIIB"/>
</dbReference>
<comment type="caution">
    <text evidence="10">The sequence shown here is derived from an EMBL/GenBank/DDBJ whole genome shotgun (WGS) entry which is preliminary data.</text>
</comment>
<name>A0A2T3FXD9_9FIRM</name>
<evidence type="ECO:0000313" key="10">
    <source>
        <dbReference type="EMBL" id="PST39921.1"/>
    </source>
</evidence>
<evidence type="ECO:0000256" key="5">
    <source>
        <dbReference type="ARBA" id="ARBA00022679"/>
    </source>
</evidence>
<dbReference type="InterPro" id="IPR000600">
    <property type="entry name" value="ROK"/>
</dbReference>
<keyword evidence="2" id="KW-0813">Transport</keyword>
<gene>
    <name evidence="10" type="ORF">C7U55_08690</name>
</gene>
<organism evidence="10 11">
    <name type="scientific">Faecalibacillus faecis</name>
    <dbReference type="NCBI Taxonomy" id="1982628"/>
    <lineage>
        <taxon>Bacteria</taxon>
        <taxon>Bacillati</taxon>
        <taxon>Bacillota</taxon>
        <taxon>Erysipelotrichia</taxon>
        <taxon>Erysipelotrichales</taxon>
        <taxon>Coprobacillaceae</taxon>
        <taxon>Faecalibacillus</taxon>
    </lineage>
</organism>
<dbReference type="GO" id="GO:0009401">
    <property type="term" value="P:phosphoenolpyruvate-dependent sugar phosphotransferase system"/>
    <property type="evidence" value="ECO:0007669"/>
    <property type="project" value="UniProtKB-KW"/>
</dbReference>
<feature type="modified residue" description="Phosphocysteine; by EIIA" evidence="8">
    <location>
        <position position="108"/>
    </location>
</feature>
<dbReference type="Gene3D" id="3.40.50.2300">
    <property type="match status" value="1"/>
</dbReference>
<evidence type="ECO:0000256" key="8">
    <source>
        <dbReference type="PROSITE-ProRule" id="PRU00423"/>
    </source>
</evidence>
<dbReference type="Pfam" id="PF00480">
    <property type="entry name" value="ROK"/>
    <property type="match status" value="1"/>
</dbReference>
<dbReference type="Pfam" id="PF02302">
    <property type="entry name" value="PTS_IIB"/>
    <property type="match status" value="1"/>
</dbReference>
<keyword evidence="6" id="KW-0598">Phosphotransferase system</keyword>
<dbReference type="PROSITE" id="PS51100">
    <property type="entry name" value="PTS_EIIB_TYPE_3"/>
    <property type="match status" value="1"/>
</dbReference>
<keyword evidence="4" id="KW-0762">Sugar transport</keyword>
<dbReference type="Gene3D" id="3.30.420.40">
    <property type="match status" value="2"/>
</dbReference>
<proteinExistence type="inferred from homology"/>
<evidence type="ECO:0000259" key="9">
    <source>
        <dbReference type="PROSITE" id="PS51100"/>
    </source>
</evidence>
<protein>
    <recommendedName>
        <fullName evidence="9">PTS EIIB type-3 domain-containing protein</fullName>
    </recommendedName>
</protein>
<dbReference type="InterPro" id="IPR003501">
    <property type="entry name" value="PTS_EIIB_2/3"/>
</dbReference>
<sequence>MILLDEFYKDLYMDVFKKWICFQKSPHYRIKECKDFVQLESPFGIAEVTFNLYCIIELKVTSKKREELDFYLHFQMNTLKHAVSLFNEMLVCLLKLDHEAKTKVLLCCSGGLTTSYFAQEINKASKLLKNTIEVSAVGYNQLYQIGQQFDFIFLAPQISYLHAQVQSILKDQVVMKIPPLVFARYDVGTLLKMIENSKSKKIVHVQEKENDLKLDIKNKQQIACLTIFKNKERIHIVYRIYIQGKVLFQNEIIKYKIHIQDIYDLIDTLIIQYPKLSTISLSLPGIVDAGKISSTYISGVENENIEERLKQRYKQQIKLYNDINVAAMGYYVTHSENKNLFFLFQAISLNAGAGIIVNGKLIEGFCHLAGEVSYLPLELSQKQEELSKTPEGTLEIVSKIILTTMYLVAPEVIVIFSELLPDFKVLEEKTKELMSQHQIPKLIKVNNVIEYMLVGQMYLCLKEVD</sequence>
<dbReference type="SUPFAM" id="SSF53067">
    <property type="entry name" value="Actin-like ATPase domain"/>
    <property type="match status" value="2"/>
</dbReference>
<feature type="domain" description="PTS EIIB type-3" evidence="9">
    <location>
        <begin position="101"/>
        <end position="200"/>
    </location>
</feature>
<comment type="similarity">
    <text evidence="1">Belongs to the ROK (NagC/XylR) family.</text>
</comment>
<keyword evidence="5" id="KW-0808">Transferase</keyword>
<evidence type="ECO:0000256" key="7">
    <source>
        <dbReference type="ARBA" id="ARBA00022777"/>
    </source>
</evidence>
<evidence type="ECO:0000256" key="6">
    <source>
        <dbReference type="ARBA" id="ARBA00022683"/>
    </source>
</evidence>
<evidence type="ECO:0000256" key="4">
    <source>
        <dbReference type="ARBA" id="ARBA00022597"/>
    </source>
</evidence>
<dbReference type="SUPFAM" id="SSF52794">
    <property type="entry name" value="PTS system IIB component-like"/>
    <property type="match status" value="1"/>
</dbReference>
<dbReference type="EMBL" id="PYLP01000010">
    <property type="protein sequence ID" value="PST39921.1"/>
    <property type="molecule type" value="Genomic_DNA"/>
</dbReference>
<dbReference type="Proteomes" id="UP000241201">
    <property type="component" value="Unassembled WGS sequence"/>
</dbReference>
<reference evidence="11" key="1">
    <citation type="submission" date="2018-03" db="EMBL/GenBank/DDBJ databases">
        <title>Lachnoclostridium SNUG30370 gen.nov., sp.nov., isolated from human faeces.</title>
        <authorList>
            <person name="Seo B."/>
            <person name="Jeon K."/>
            <person name="Ko G."/>
        </authorList>
    </citation>
    <scope>NUCLEOTIDE SEQUENCE [LARGE SCALE GENOMIC DNA]</scope>
    <source>
        <strain evidence="11">SNUG30370</strain>
    </source>
</reference>
<dbReference type="PANTHER" id="PTHR34581:SF2">
    <property type="entry name" value="PTS SYSTEM N,N'-DIACETYLCHITOBIOSE-SPECIFIC EIIB COMPONENT"/>
    <property type="match status" value="1"/>
</dbReference>
<evidence type="ECO:0000256" key="1">
    <source>
        <dbReference type="ARBA" id="ARBA00006479"/>
    </source>
</evidence>
<dbReference type="AlphaFoldDB" id="A0A2T3FXD9"/>
<dbReference type="GO" id="GO:0016301">
    <property type="term" value="F:kinase activity"/>
    <property type="evidence" value="ECO:0007669"/>
    <property type="project" value="UniProtKB-KW"/>
</dbReference>
<evidence type="ECO:0000313" key="11">
    <source>
        <dbReference type="Proteomes" id="UP000241201"/>
    </source>
</evidence>
<accession>A0A2T3FXD9</accession>